<sequence length="332" mass="38489">MKKIIALLVLVLAISSCKQKFDVAMKSADKNLILETANEYFANKKWQQAIALYERLPNLVAGTDDAKTVIFNTAYANYYDKQYRVAGHHFKNFSVTFPDDPRAEEAAYMSALCYYEGSYDYNLDQANTQSAINELQNFLNRYPNSERGKNINELIDELSYKIEFKAYEHARQYYNMAEYVSADIAFENFLQDYPATKLRSKVYDYIMKSKYHLAMNSKYAKKEDRINTALAYTKFVEKELPETNYTKTAIDFRSKLEAEKVNFQKLKERVEAENALLAEKQKKLKAEEEAREQRRNEVKNVLKTLDDNKKAMMDSAAATTPAPAATFKIKRN</sequence>
<dbReference type="InterPro" id="IPR017689">
    <property type="entry name" value="BamD"/>
</dbReference>
<keyword evidence="3" id="KW-0998">Cell outer membrane</keyword>
<reference evidence="8" key="1">
    <citation type="submission" date="2023-10" db="EMBL/GenBank/DDBJ databases">
        <title>Characterization and whole genome sequencing of a novel strain of Bergeyella porcorum QD2021 isolated from pig.</title>
        <authorList>
            <person name="Liu G."/>
            <person name="Chen C."/>
            <person name="Han X."/>
        </authorList>
    </citation>
    <scope>NUCLEOTIDE SEQUENCE</scope>
    <source>
        <strain evidence="8">QD2021</strain>
    </source>
</reference>
<dbReference type="NCBIfam" id="TIGR03302">
    <property type="entry name" value="OM_YfiO"/>
    <property type="match status" value="1"/>
</dbReference>
<dbReference type="Pfam" id="PF13525">
    <property type="entry name" value="YfiO"/>
    <property type="match status" value="1"/>
</dbReference>
<dbReference type="InterPro" id="IPR039565">
    <property type="entry name" value="BamD-like"/>
</dbReference>
<feature type="chain" id="PRO_5043759325" evidence="6">
    <location>
        <begin position="21"/>
        <end position="332"/>
    </location>
</feature>
<organism evidence="8 9">
    <name type="scientific">Bergeyella porcorum</name>
    <dbReference type="NCBI Taxonomy" id="1735111"/>
    <lineage>
        <taxon>Bacteria</taxon>
        <taxon>Pseudomonadati</taxon>
        <taxon>Bacteroidota</taxon>
        <taxon>Flavobacteriia</taxon>
        <taxon>Flavobacteriales</taxon>
        <taxon>Weeksellaceae</taxon>
        <taxon>Bergeyella</taxon>
    </lineage>
</organism>
<dbReference type="KEGG" id="bpor:BPO_1049"/>
<evidence type="ECO:0000256" key="4">
    <source>
        <dbReference type="SAM" id="Coils"/>
    </source>
</evidence>
<accession>A0AAU0F2X7</accession>
<evidence type="ECO:0000256" key="6">
    <source>
        <dbReference type="SAM" id="SignalP"/>
    </source>
</evidence>
<protein>
    <submittedName>
        <fullName evidence="8">Outer membrane protein assembly factor BamD</fullName>
    </submittedName>
</protein>
<dbReference type="AlphaFoldDB" id="A0AAU0F2X7"/>
<evidence type="ECO:0000256" key="1">
    <source>
        <dbReference type="ARBA" id="ARBA00022729"/>
    </source>
</evidence>
<dbReference type="InterPro" id="IPR011990">
    <property type="entry name" value="TPR-like_helical_dom_sf"/>
</dbReference>
<feature type="domain" description="Outer membrane lipoprotein BamD-like" evidence="7">
    <location>
        <begin position="31"/>
        <end position="220"/>
    </location>
</feature>
<gene>
    <name evidence="8" type="primary">bamD</name>
    <name evidence="8" type="ORF">BPO_1049</name>
</gene>
<feature type="compositionally biased region" description="Low complexity" evidence="5">
    <location>
        <begin position="316"/>
        <end position="326"/>
    </location>
</feature>
<feature type="region of interest" description="Disordered" evidence="5">
    <location>
        <begin position="313"/>
        <end position="332"/>
    </location>
</feature>
<name>A0AAU0F2X7_9FLAO</name>
<keyword evidence="9" id="KW-1185">Reference proteome</keyword>
<evidence type="ECO:0000256" key="2">
    <source>
        <dbReference type="ARBA" id="ARBA00023136"/>
    </source>
</evidence>
<evidence type="ECO:0000259" key="7">
    <source>
        <dbReference type="Pfam" id="PF13525"/>
    </source>
</evidence>
<feature type="coiled-coil region" evidence="4">
    <location>
        <begin position="253"/>
        <end position="304"/>
    </location>
</feature>
<dbReference type="Proteomes" id="UP001432059">
    <property type="component" value="Chromosome"/>
</dbReference>
<evidence type="ECO:0000313" key="9">
    <source>
        <dbReference type="Proteomes" id="UP001432059"/>
    </source>
</evidence>
<proteinExistence type="predicted"/>
<evidence type="ECO:0000313" key="8">
    <source>
        <dbReference type="EMBL" id="WOC51696.1"/>
    </source>
</evidence>
<dbReference type="RefSeq" id="WP_327983434.1">
    <property type="nucleotide sequence ID" value="NZ_CP136426.1"/>
</dbReference>
<dbReference type="EMBL" id="CP136426">
    <property type="protein sequence ID" value="WOC51696.1"/>
    <property type="molecule type" value="Genomic_DNA"/>
</dbReference>
<dbReference type="PROSITE" id="PS51257">
    <property type="entry name" value="PROKAR_LIPOPROTEIN"/>
    <property type="match status" value="1"/>
</dbReference>
<keyword evidence="2" id="KW-0472">Membrane</keyword>
<keyword evidence="4" id="KW-0175">Coiled coil</keyword>
<feature type="signal peptide" evidence="6">
    <location>
        <begin position="1"/>
        <end position="20"/>
    </location>
</feature>
<evidence type="ECO:0000256" key="3">
    <source>
        <dbReference type="ARBA" id="ARBA00023237"/>
    </source>
</evidence>
<dbReference type="Gene3D" id="1.25.40.10">
    <property type="entry name" value="Tetratricopeptide repeat domain"/>
    <property type="match status" value="1"/>
</dbReference>
<keyword evidence="1 6" id="KW-0732">Signal</keyword>
<evidence type="ECO:0000256" key="5">
    <source>
        <dbReference type="SAM" id="MobiDB-lite"/>
    </source>
</evidence>